<evidence type="ECO:0000313" key="1">
    <source>
        <dbReference type="EMBL" id="AXK38512.1"/>
    </source>
</evidence>
<sequence>MTVVAEPFGLPDVELKKVCIRLKILAPTRGYWAGVRAEKAMKQPRLPELNASTTKSDRATAKVRQQNRYPVSKAIVCSVRAARNRCHRKLGAR</sequence>
<reference evidence="1 2" key="1">
    <citation type="submission" date="2018-07" db="EMBL/GenBank/DDBJ databases">
        <title>Crenobacter cavernae sp. nov., isolated from a karst cave.</title>
        <authorList>
            <person name="Zhu H."/>
        </authorList>
    </citation>
    <scope>NUCLEOTIDE SEQUENCE [LARGE SCALE GENOMIC DNA]</scope>
    <source>
        <strain evidence="1 2">K1W11S-77</strain>
    </source>
</reference>
<dbReference type="AlphaFoldDB" id="A0A345Y3L0"/>
<dbReference type="OrthoDB" id="9777694at2"/>
<gene>
    <name evidence="1" type="ORF">DWG20_03215</name>
</gene>
<dbReference type="RefSeq" id="WP_115432452.1">
    <property type="nucleotide sequence ID" value="NZ_CP031337.1"/>
</dbReference>
<name>A0A345Y3L0_9NEIS</name>
<proteinExistence type="predicted"/>
<accession>A0A345Y3L0</accession>
<dbReference type="Proteomes" id="UP000254537">
    <property type="component" value="Chromosome"/>
</dbReference>
<dbReference type="EMBL" id="CP031337">
    <property type="protein sequence ID" value="AXK38512.1"/>
    <property type="molecule type" value="Genomic_DNA"/>
</dbReference>
<organism evidence="1 2">
    <name type="scientific">Crenobacter cavernae</name>
    <dbReference type="NCBI Taxonomy" id="2290923"/>
    <lineage>
        <taxon>Bacteria</taxon>
        <taxon>Pseudomonadati</taxon>
        <taxon>Pseudomonadota</taxon>
        <taxon>Betaproteobacteria</taxon>
        <taxon>Neisseriales</taxon>
        <taxon>Neisseriaceae</taxon>
        <taxon>Crenobacter</taxon>
    </lineage>
</organism>
<dbReference type="KEGG" id="ccah:DWG20_03215"/>
<evidence type="ECO:0000313" key="2">
    <source>
        <dbReference type="Proteomes" id="UP000254537"/>
    </source>
</evidence>
<protein>
    <submittedName>
        <fullName evidence="1">Uncharacterized protein</fullName>
    </submittedName>
</protein>